<dbReference type="STRING" id="227316.GA0070604_1716"/>
<dbReference type="PANTHER" id="PTHR37694">
    <property type="entry name" value="SLR8022 PROTEIN"/>
    <property type="match status" value="1"/>
</dbReference>
<dbReference type="InterPro" id="IPR014710">
    <property type="entry name" value="RmlC-like_jellyroll"/>
</dbReference>
<dbReference type="RefSeq" id="WP_091116988.1">
    <property type="nucleotide sequence ID" value="NZ_FMHY01000002.1"/>
</dbReference>
<dbReference type="PANTHER" id="PTHR37694:SF1">
    <property type="entry name" value="SLR8022 PROTEIN"/>
    <property type="match status" value="1"/>
</dbReference>
<reference evidence="2" key="1">
    <citation type="submission" date="2016-06" db="EMBL/GenBank/DDBJ databases">
        <authorList>
            <person name="Varghese N."/>
            <person name="Submissions Spin"/>
        </authorList>
    </citation>
    <scope>NUCLEOTIDE SEQUENCE [LARGE SCALE GENOMIC DNA]</scope>
    <source>
        <strain evidence="2">DSM 44814</strain>
    </source>
</reference>
<name>A0A1C6U3K3_9ACTN</name>
<dbReference type="AlphaFoldDB" id="A0A1C6U3K3"/>
<gene>
    <name evidence="1" type="ORF">GA0070604_1716</name>
</gene>
<dbReference type="Proteomes" id="UP000199696">
    <property type="component" value="Unassembled WGS sequence"/>
</dbReference>
<sequence>MVPATSLSTLAEEQLALARATGSGRSARTVHGGPDTALRQTLIALVAGHALAEHASPGDATLQVLRGRVRLTAQDRSWPGEAGDLLVIPDARHALSADEDAVVLLTVARG</sequence>
<evidence type="ECO:0000313" key="2">
    <source>
        <dbReference type="Proteomes" id="UP000199696"/>
    </source>
</evidence>
<dbReference type="SUPFAM" id="SSF51182">
    <property type="entry name" value="RmlC-like cupins"/>
    <property type="match status" value="1"/>
</dbReference>
<dbReference type="OrthoDB" id="5190473at2"/>
<organism evidence="1 2">
    <name type="scientific">Micromonospora eburnea</name>
    <dbReference type="NCBI Taxonomy" id="227316"/>
    <lineage>
        <taxon>Bacteria</taxon>
        <taxon>Bacillati</taxon>
        <taxon>Actinomycetota</taxon>
        <taxon>Actinomycetes</taxon>
        <taxon>Micromonosporales</taxon>
        <taxon>Micromonosporaceae</taxon>
        <taxon>Micromonospora</taxon>
    </lineage>
</organism>
<dbReference type="InterPro" id="IPR011051">
    <property type="entry name" value="RmlC_Cupin_sf"/>
</dbReference>
<keyword evidence="2" id="KW-1185">Reference proteome</keyword>
<evidence type="ECO:0000313" key="1">
    <source>
        <dbReference type="EMBL" id="SCL48503.1"/>
    </source>
</evidence>
<dbReference type="Gene3D" id="2.60.120.10">
    <property type="entry name" value="Jelly Rolls"/>
    <property type="match status" value="1"/>
</dbReference>
<protein>
    <submittedName>
        <fullName evidence="1">Cupin domain protein</fullName>
    </submittedName>
</protein>
<proteinExistence type="predicted"/>
<dbReference type="EMBL" id="FMHY01000002">
    <property type="protein sequence ID" value="SCL48503.1"/>
    <property type="molecule type" value="Genomic_DNA"/>
</dbReference>
<accession>A0A1C6U3K3</accession>
<dbReference type="CDD" id="cd02230">
    <property type="entry name" value="cupin_HP0902-like"/>
    <property type="match status" value="1"/>
</dbReference>